<keyword evidence="5" id="KW-1185">Reference proteome</keyword>
<protein>
    <recommendedName>
        <fullName evidence="3">N-acetyltransferase domain-containing protein</fullName>
    </recommendedName>
</protein>
<dbReference type="OrthoDB" id="9802340at2"/>
<dbReference type="PANTHER" id="PTHR43420:SF49">
    <property type="entry name" value="AMINO GROUP ACETYL TRANSFERASE"/>
    <property type="match status" value="1"/>
</dbReference>
<comment type="caution">
    <text evidence="4">The sequence shown here is derived from an EMBL/GenBank/DDBJ whole genome shotgun (WGS) entry which is preliminary data.</text>
</comment>
<dbReference type="Proteomes" id="UP000050277">
    <property type="component" value="Unassembled WGS sequence"/>
</dbReference>
<keyword evidence="2" id="KW-0012">Acyltransferase</keyword>
<name>A0A0P6YT89_9CHLR</name>
<evidence type="ECO:0000313" key="5">
    <source>
        <dbReference type="Proteomes" id="UP000050277"/>
    </source>
</evidence>
<organism evidence="4 5">
    <name type="scientific">Herpetosiphon geysericola</name>
    <dbReference type="NCBI Taxonomy" id="70996"/>
    <lineage>
        <taxon>Bacteria</taxon>
        <taxon>Bacillati</taxon>
        <taxon>Chloroflexota</taxon>
        <taxon>Chloroflexia</taxon>
        <taxon>Herpetosiphonales</taxon>
        <taxon>Herpetosiphonaceae</taxon>
        <taxon>Herpetosiphon</taxon>
    </lineage>
</organism>
<dbReference type="STRING" id="70996.SE18_11970"/>
<gene>
    <name evidence="4" type="ORF">SE18_11970</name>
</gene>
<dbReference type="PROSITE" id="PS51186">
    <property type="entry name" value="GNAT"/>
    <property type="match status" value="1"/>
</dbReference>
<evidence type="ECO:0000256" key="2">
    <source>
        <dbReference type="ARBA" id="ARBA00023315"/>
    </source>
</evidence>
<feature type="domain" description="N-acetyltransferase" evidence="3">
    <location>
        <begin position="7"/>
        <end position="166"/>
    </location>
</feature>
<dbReference type="PANTHER" id="PTHR43420">
    <property type="entry name" value="ACETYLTRANSFERASE"/>
    <property type="match status" value="1"/>
</dbReference>
<dbReference type="CDD" id="cd04301">
    <property type="entry name" value="NAT_SF"/>
    <property type="match status" value="1"/>
</dbReference>
<evidence type="ECO:0000259" key="3">
    <source>
        <dbReference type="PROSITE" id="PS51186"/>
    </source>
</evidence>
<dbReference type="RefSeq" id="WP_054534689.1">
    <property type="nucleotide sequence ID" value="NZ_LGKP01000021.1"/>
</dbReference>
<dbReference type="EMBL" id="LGKP01000021">
    <property type="protein sequence ID" value="KPL86695.1"/>
    <property type="molecule type" value="Genomic_DNA"/>
</dbReference>
<sequence>MSKSLDIIIRALEPDDYLDLATIFSGPNVLDGSLHVPFPAQDVWRRRVENPDTETPRLVATIDAMVVGVISLEIGEGRRRHAGDLELAVRDDYQGRGIGAALMAAIIDLAENWLGLTRLEIVVFTDNTPAITLYKRFDFAVEGTLRNYAYRGGKLVDAYTMARLAPALA</sequence>
<reference evidence="4 5" key="1">
    <citation type="submission" date="2015-07" db="EMBL/GenBank/DDBJ databases">
        <title>Whole genome sequence of Herpetosiphon geysericola DSM 7119.</title>
        <authorList>
            <person name="Hemp J."/>
            <person name="Ward L.M."/>
            <person name="Pace L.A."/>
            <person name="Fischer W.W."/>
        </authorList>
    </citation>
    <scope>NUCLEOTIDE SEQUENCE [LARGE SCALE GENOMIC DNA]</scope>
    <source>
        <strain evidence="4 5">DSM 7119</strain>
    </source>
</reference>
<dbReference type="AlphaFoldDB" id="A0A0P6YT89"/>
<dbReference type="GO" id="GO:0016747">
    <property type="term" value="F:acyltransferase activity, transferring groups other than amino-acyl groups"/>
    <property type="evidence" value="ECO:0007669"/>
    <property type="project" value="InterPro"/>
</dbReference>
<dbReference type="InterPro" id="IPR016181">
    <property type="entry name" value="Acyl_CoA_acyltransferase"/>
</dbReference>
<accession>A0A0P6YT89</accession>
<evidence type="ECO:0000313" key="4">
    <source>
        <dbReference type="EMBL" id="KPL86695.1"/>
    </source>
</evidence>
<dbReference type="Gene3D" id="3.40.630.30">
    <property type="match status" value="1"/>
</dbReference>
<dbReference type="InterPro" id="IPR000182">
    <property type="entry name" value="GNAT_dom"/>
</dbReference>
<keyword evidence="1" id="KW-0808">Transferase</keyword>
<evidence type="ECO:0000256" key="1">
    <source>
        <dbReference type="ARBA" id="ARBA00022679"/>
    </source>
</evidence>
<dbReference type="Pfam" id="PF00583">
    <property type="entry name" value="Acetyltransf_1"/>
    <property type="match status" value="1"/>
</dbReference>
<dbReference type="SUPFAM" id="SSF55729">
    <property type="entry name" value="Acyl-CoA N-acyltransferases (Nat)"/>
    <property type="match status" value="1"/>
</dbReference>
<dbReference type="InterPro" id="IPR050680">
    <property type="entry name" value="YpeA/RimI_acetyltransf"/>
</dbReference>
<proteinExistence type="predicted"/>